<protein>
    <submittedName>
        <fullName evidence="1">Uncharacterized protein</fullName>
    </submittedName>
</protein>
<organism evidence="1 2">
    <name type="scientific">Burkholderia cepacia</name>
    <name type="common">Pseudomonas cepacia</name>
    <dbReference type="NCBI Taxonomy" id="292"/>
    <lineage>
        <taxon>Bacteria</taxon>
        <taxon>Pseudomonadati</taxon>
        <taxon>Pseudomonadota</taxon>
        <taxon>Betaproteobacteria</taxon>
        <taxon>Burkholderiales</taxon>
        <taxon>Burkholderiaceae</taxon>
        <taxon>Burkholderia</taxon>
        <taxon>Burkholderia cepacia complex</taxon>
    </lineage>
</organism>
<reference evidence="1" key="1">
    <citation type="submission" date="2020-12" db="EMBL/GenBank/DDBJ databases">
        <title>Burkholderia cepacia complex in Mexico.</title>
        <authorList>
            <person name="Estrada P."/>
        </authorList>
    </citation>
    <scope>NUCLEOTIDE SEQUENCE</scope>
    <source>
        <strain evidence="1">871</strain>
    </source>
</reference>
<comment type="caution">
    <text evidence="1">The sequence shown here is derived from an EMBL/GenBank/DDBJ whole genome shotgun (WGS) entry which is preliminary data.</text>
</comment>
<evidence type="ECO:0000313" key="2">
    <source>
        <dbReference type="Proteomes" id="UP000645612"/>
    </source>
</evidence>
<name>A0A8I1DJ77_BURCE</name>
<dbReference type="EMBL" id="JAEDXG010000006">
    <property type="protein sequence ID" value="MBH9696624.1"/>
    <property type="molecule type" value="Genomic_DNA"/>
</dbReference>
<gene>
    <name evidence="1" type="ORF">JAO13_09250</name>
</gene>
<evidence type="ECO:0000313" key="1">
    <source>
        <dbReference type="EMBL" id="MBH9696624.1"/>
    </source>
</evidence>
<dbReference type="RefSeq" id="WP_059589067.1">
    <property type="nucleotide sequence ID" value="NZ_CADDZZ010000021.1"/>
</dbReference>
<dbReference type="AlphaFoldDB" id="A0A8I1DJ77"/>
<accession>A0A8I1DJ77</accession>
<sequence>MHQLEKYYPGDASWQRFVAVFGNSKSRHEVRDLAQSLNGDIDLATVIYEVVGPGYGKWIHEKVPAMDDLTAVDCIRDPELLKRLRTTLMRFPS</sequence>
<proteinExistence type="predicted"/>
<dbReference type="Proteomes" id="UP000645612">
    <property type="component" value="Unassembled WGS sequence"/>
</dbReference>